<comment type="caution">
    <text evidence="2">The sequence shown here is derived from an EMBL/GenBank/DDBJ whole genome shotgun (WGS) entry which is preliminary data.</text>
</comment>
<reference evidence="2 3" key="1">
    <citation type="journal article" date="2016" name="Nat. Commun.">
        <title>Thousands of microbial genomes shed light on interconnected biogeochemical processes in an aquifer system.</title>
        <authorList>
            <person name="Anantharaman K."/>
            <person name="Brown C.T."/>
            <person name="Hug L.A."/>
            <person name="Sharon I."/>
            <person name="Castelle C.J."/>
            <person name="Probst A.J."/>
            <person name="Thomas B.C."/>
            <person name="Singh A."/>
            <person name="Wilkins M.J."/>
            <person name="Karaoz U."/>
            <person name="Brodie E.L."/>
            <person name="Williams K.H."/>
            <person name="Hubbard S.S."/>
            <person name="Banfield J.F."/>
        </authorList>
    </citation>
    <scope>NUCLEOTIDE SEQUENCE [LARGE SCALE GENOMIC DNA]</scope>
</reference>
<evidence type="ECO:0000259" key="1">
    <source>
        <dbReference type="Pfam" id="PF18929"/>
    </source>
</evidence>
<dbReference type="AlphaFoldDB" id="A0A1F7IAN9"/>
<evidence type="ECO:0000313" key="3">
    <source>
        <dbReference type="Proteomes" id="UP000179270"/>
    </source>
</evidence>
<proteinExistence type="predicted"/>
<feature type="domain" description="DUF5678" evidence="1">
    <location>
        <begin position="20"/>
        <end position="65"/>
    </location>
</feature>
<dbReference type="InterPro" id="IPR043734">
    <property type="entry name" value="DUF5678"/>
</dbReference>
<dbReference type="Proteomes" id="UP000179270">
    <property type="component" value="Unassembled WGS sequence"/>
</dbReference>
<dbReference type="Pfam" id="PF18929">
    <property type="entry name" value="DUF5678"/>
    <property type="match status" value="1"/>
</dbReference>
<gene>
    <name evidence="2" type="ORF">A3A74_01890</name>
</gene>
<accession>A0A1F7IAN9</accession>
<evidence type="ECO:0000313" key="2">
    <source>
        <dbReference type="EMBL" id="OGK40436.1"/>
    </source>
</evidence>
<organism evidence="2 3">
    <name type="scientific">Candidatus Roizmanbacteria bacterium RIFCSPLOWO2_01_FULL_35_13</name>
    <dbReference type="NCBI Taxonomy" id="1802055"/>
    <lineage>
        <taxon>Bacteria</taxon>
        <taxon>Candidatus Roizmaniibacteriota</taxon>
    </lineage>
</organism>
<name>A0A1F7IAN9_9BACT</name>
<dbReference type="STRING" id="1802055.A3A74_01890"/>
<sequence length="73" mass="8422">MKNTQKMSPEFDYFIHHPLTKYEGQYVAILGKKIISSGKTATVVWNKAQKKYPNSLPTIAKIPKKEAMILLWK</sequence>
<protein>
    <recommendedName>
        <fullName evidence="1">DUF5678 domain-containing protein</fullName>
    </recommendedName>
</protein>
<dbReference type="EMBL" id="MGAF01000033">
    <property type="protein sequence ID" value="OGK40436.1"/>
    <property type="molecule type" value="Genomic_DNA"/>
</dbReference>